<dbReference type="AlphaFoldDB" id="A0A1H9J8G7"/>
<dbReference type="PANTHER" id="PTHR30041:SF8">
    <property type="entry name" value="PROTEIN YFFB"/>
    <property type="match status" value="1"/>
</dbReference>
<dbReference type="NCBIfam" id="TIGR01617">
    <property type="entry name" value="arsC_related"/>
    <property type="match status" value="1"/>
</dbReference>
<evidence type="ECO:0000256" key="2">
    <source>
        <dbReference type="PROSITE-ProRule" id="PRU01282"/>
    </source>
</evidence>
<accession>A0A1H9J8G7</accession>
<dbReference type="Pfam" id="PF03960">
    <property type="entry name" value="ArsC"/>
    <property type="match status" value="1"/>
</dbReference>
<sequence length="126" mass="14019">MTQVTAPTLTLYGIKTCDTVRKARKFLAEFPIDAAYHDFRQQGLDETLLDQLIQGLGVKALLNTRGTTWRSLSDEQKQSASDPAAARQIMLEHPAVIKRPVLVREDGEMLVGFDTAVWSSFIQGGR</sequence>
<dbReference type="PANTHER" id="PTHR30041">
    <property type="entry name" value="ARSENATE REDUCTASE"/>
    <property type="match status" value="1"/>
</dbReference>
<organism evidence="3 4">
    <name type="scientific">Rosenbergiella nectarea</name>
    <dbReference type="NCBI Taxonomy" id="988801"/>
    <lineage>
        <taxon>Bacteria</taxon>
        <taxon>Pseudomonadati</taxon>
        <taxon>Pseudomonadota</taxon>
        <taxon>Gammaproteobacteria</taxon>
        <taxon>Enterobacterales</taxon>
        <taxon>Erwiniaceae</taxon>
        <taxon>Rosenbergiella</taxon>
    </lineage>
</organism>
<proteinExistence type="inferred from homology"/>
<evidence type="ECO:0000256" key="1">
    <source>
        <dbReference type="ARBA" id="ARBA00007198"/>
    </source>
</evidence>
<name>A0A1H9J8G7_9GAMM</name>
<comment type="similarity">
    <text evidence="1 2">Belongs to the ArsC family.</text>
</comment>
<evidence type="ECO:0000313" key="4">
    <source>
        <dbReference type="Proteomes" id="UP000242515"/>
    </source>
</evidence>
<protein>
    <submittedName>
        <fullName evidence="3">Transcriptional regulator, Spx/MgsR family</fullName>
    </submittedName>
</protein>
<dbReference type="Gene3D" id="3.40.30.10">
    <property type="entry name" value="Glutaredoxin"/>
    <property type="match status" value="1"/>
</dbReference>
<evidence type="ECO:0000313" key="3">
    <source>
        <dbReference type="EMBL" id="SEQ82885.1"/>
    </source>
</evidence>
<dbReference type="InterPro" id="IPR006504">
    <property type="entry name" value="Tscrpt_reg_Spx/MgsR"/>
</dbReference>
<dbReference type="InterPro" id="IPR036249">
    <property type="entry name" value="Thioredoxin-like_sf"/>
</dbReference>
<dbReference type="NCBIfam" id="NF008107">
    <property type="entry name" value="PRK10853.1"/>
    <property type="match status" value="1"/>
</dbReference>
<dbReference type="PROSITE" id="PS51353">
    <property type="entry name" value="ARSC"/>
    <property type="match status" value="1"/>
</dbReference>
<keyword evidence="4" id="KW-1185">Reference proteome</keyword>
<dbReference type="InterPro" id="IPR006660">
    <property type="entry name" value="Arsenate_reductase-like"/>
</dbReference>
<dbReference type="Proteomes" id="UP000242515">
    <property type="component" value="Unassembled WGS sequence"/>
</dbReference>
<gene>
    <name evidence="3" type="ORF">SAMN05216522_10759</name>
</gene>
<dbReference type="RefSeq" id="WP_092676125.1">
    <property type="nucleotide sequence ID" value="NZ_FOGC01000007.1"/>
</dbReference>
<dbReference type="CDD" id="cd03035">
    <property type="entry name" value="ArsC_Yffb"/>
    <property type="match status" value="1"/>
</dbReference>
<dbReference type="SUPFAM" id="SSF52833">
    <property type="entry name" value="Thioredoxin-like"/>
    <property type="match status" value="1"/>
</dbReference>
<dbReference type="STRING" id="988801.SAMN05216522_10759"/>
<dbReference type="EMBL" id="FOGC01000007">
    <property type="protein sequence ID" value="SEQ82885.1"/>
    <property type="molecule type" value="Genomic_DNA"/>
</dbReference>
<dbReference type="OrthoDB" id="9803749at2"/>
<reference evidence="4" key="1">
    <citation type="submission" date="2016-10" db="EMBL/GenBank/DDBJ databases">
        <authorList>
            <person name="Varghese N."/>
            <person name="Submissions S."/>
        </authorList>
    </citation>
    <scope>NUCLEOTIDE SEQUENCE [LARGE SCALE GENOMIC DNA]</scope>
    <source>
        <strain evidence="4">8N4</strain>
    </source>
</reference>